<keyword evidence="1" id="KW-0813">Transport</keyword>
<dbReference type="GO" id="GO:0016887">
    <property type="term" value="F:ATP hydrolysis activity"/>
    <property type="evidence" value="ECO:0007669"/>
    <property type="project" value="InterPro"/>
</dbReference>
<keyword evidence="9" id="KW-1185">Reference proteome</keyword>
<dbReference type="InterPro" id="IPR027417">
    <property type="entry name" value="P-loop_NTPase"/>
</dbReference>
<dbReference type="Pfam" id="PF00005">
    <property type="entry name" value="ABC_tran"/>
    <property type="match status" value="1"/>
</dbReference>
<evidence type="ECO:0000256" key="4">
    <source>
        <dbReference type="ARBA" id="ARBA00022840"/>
    </source>
</evidence>
<dbReference type="Proteomes" id="UP000244932">
    <property type="component" value="Unassembled WGS sequence"/>
</dbReference>
<dbReference type="InterPro" id="IPR005895">
    <property type="entry name" value="ABC_transptr_haem_export_CcmA"/>
</dbReference>
<dbReference type="PANTHER" id="PTHR43499:SF1">
    <property type="entry name" value="ABC TRANSPORTER I FAMILY MEMBER 1"/>
    <property type="match status" value="1"/>
</dbReference>
<dbReference type="PROSITE" id="PS50893">
    <property type="entry name" value="ABC_TRANSPORTER_2"/>
    <property type="match status" value="1"/>
</dbReference>
<keyword evidence="8" id="KW-0378">Hydrolase</keyword>
<protein>
    <submittedName>
        <fullName evidence="8">Cytochrome c biogenesis ATP-binding export protein CcmA</fullName>
        <ecNumber evidence="8">3.6.3.41</ecNumber>
    </submittedName>
</protein>
<dbReference type="EC" id="3.6.3.41" evidence="8"/>
<keyword evidence="6" id="KW-0472">Membrane</keyword>
<dbReference type="PROSITE" id="PS00211">
    <property type="entry name" value="ABC_TRANSPORTER_1"/>
    <property type="match status" value="1"/>
</dbReference>
<dbReference type="NCBIfam" id="TIGR01189">
    <property type="entry name" value="ccmA"/>
    <property type="match status" value="1"/>
</dbReference>
<evidence type="ECO:0000256" key="6">
    <source>
        <dbReference type="ARBA" id="ARBA00023136"/>
    </source>
</evidence>
<accession>A0A2R8AD65</accession>
<feature type="domain" description="ABC transporter" evidence="7">
    <location>
        <begin position="3"/>
        <end position="212"/>
    </location>
</feature>
<dbReference type="InterPro" id="IPR003439">
    <property type="entry name" value="ABC_transporter-like_ATP-bd"/>
</dbReference>
<dbReference type="Gene3D" id="3.40.50.300">
    <property type="entry name" value="P-loop containing nucleotide triphosphate hydrolases"/>
    <property type="match status" value="1"/>
</dbReference>
<evidence type="ECO:0000256" key="2">
    <source>
        <dbReference type="ARBA" id="ARBA00022741"/>
    </source>
</evidence>
<dbReference type="GO" id="GO:0005524">
    <property type="term" value="F:ATP binding"/>
    <property type="evidence" value="ECO:0007669"/>
    <property type="project" value="UniProtKB-KW"/>
</dbReference>
<evidence type="ECO:0000259" key="7">
    <source>
        <dbReference type="PROSITE" id="PS50893"/>
    </source>
</evidence>
<reference evidence="8 9" key="1">
    <citation type="submission" date="2018-03" db="EMBL/GenBank/DDBJ databases">
        <authorList>
            <person name="Keele B.F."/>
        </authorList>
    </citation>
    <scope>NUCLEOTIDE SEQUENCE [LARGE SCALE GENOMIC DNA]</scope>
    <source>
        <strain evidence="8 9">CeCT 8812</strain>
    </source>
</reference>
<dbReference type="GO" id="GO:0022857">
    <property type="term" value="F:transmembrane transporter activity"/>
    <property type="evidence" value="ECO:0007669"/>
    <property type="project" value="InterPro"/>
</dbReference>
<gene>
    <name evidence="8" type="primary">ccmA</name>
    <name evidence="8" type="ORF">POI8812_02348</name>
</gene>
<sequence length="213" mass="22283">MSLTLDAFQTLRGGLPVSAPITLSLAPGQGAALRGANGAGKSTLLRGLIGLAPSRGSAQLNGVSHQEPDRWLEQIAHTAHADAIKGALTVHENLAFWSRLYGGDPDRALHAFDLESLADRPAAACSAGQKRRLGLARLALAPRALWLLDEPTVSLDVAHTALFAEVLKSHLTNGGMALIATHIDLGLPLPPVEVAAPAPEAREDDPFLSGDWA</sequence>
<keyword evidence="3" id="KW-0201">Cytochrome c-type biogenesis</keyword>
<evidence type="ECO:0000256" key="3">
    <source>
        <dbReference type="ARBA" id="ARBA00022748"/>
    </source>
</evidence>
<dbReference type="OrthoDB" id="9800654at2"/>
<keyword evidence="4 8" id="KW-0067">ATP-binding</keyword>
<dbReference type="SUPFAM" id="SSF52540">
    <property type="entry name" value="P-loop containing nucleoside triphosphate hydrolases"/>
    <property type="match status" value="1"/>
</dbReference>
<proteinExistence type="predicted"/>
<keyword evidence="5" id="KW-1278">Translocase</keyword>
<dbReference type="InterPro" id="IPR003593">
    <property type="entry name" value="AAA+_ATPase"/>
</dbReference>
<evidence type="ECO:0000313" key="9">
    <source>
        <dbReference type="Proteomes" id="UP000244932"/>
    </source>
</evidence>
<evidence type="ECO:0000256" key="1">
    <source>
        <dbReference type="ARBA" id="ARBA00022448"/>
    </source>
</evidence>
<evidence type="ECO:0000256" key="5">
    <source>
        <dbReference type="ARBA" id="ARBA00022967"/>
    </source>
</evidence>
<dbReference type="GO" id="GO:0017004">
    <property type="term" value="P:cytochrome complex assembly"/>
    <property type="evidence" value="ECO:0007669"/>
    <property type="project" value="UniProtKB-KW"/>
</dbReference>
<dbReference type="AlphaFoldDB" id="A0A2R8AD65"/>
<dbReference type="PANTHER" id="PTHR43499">
    <property type="entry name" value="ABC TRANSPORTER I FAMILY MEMBER 1"/>
    <property type="match status" value="1"/>
</dbReference>
<name>A0A2R8AD65_9RHOB</name>
<dbReference type="EMBL" id="OMKW01000003">
    <property type="protein sequence ID" value="SPF30020.1"/>
    <property type="molecule type" value="Genomic_DNA"/>
</dbReference>
<dbReference type="InterPro" id="IPR017871">
    <property type="entry name" value="ABC_transporter-like_CS"/>
</dbReference>
<keyword evidence="2" id="KW-0547">Nucleotide-binding</keyword>
<dbReference type="SMART" id="SM00382">
    <property type="entry name" value="AAA"/>
    <property type="match status" value="1"/>
</dbReference>
<dbReference type="RefSeq" id="WP_108782745.1">
    <property type="nucleotide sequence ID" value="NZ_OMKW01000003.1"/>
</dbReference>
<organism evidence="8 9">
    <name type="scientific">Pontivivens insulae</name>
    <dbReference type="NCBI Taxonomy" id="1639689"/>
    <lineage>
        <taxon>Bacteria</taxon>
        <taxon>Pseudomonadati</taxon>
        <taxon>Pseudomonadota</taxon>
        <taxon>Alphaproteobacteria</taxon>
        <taxon>Rhodobacterales</taxon>
        <taxon>Paracoccaceae</taxon>
        <taxon>Pontivivens</taxon>
    </lineage>
</organism>
<evidence type="ECO:0000313" key="8">
    <source>
        <dbReference type="EMBL" id="SPF30020.1"/>
    </source>
</evidence>